<keyword evidence="8" id="KW-1185">Reference proteome</keyword>
<comment type="subcellular location">
    <subcellularLocation>
        <location evidence="1">Periplasm</location>
    </subcellularLocation>
</comment>
<dbReference type="NCBIfam" id="TIGR01276">
    <property type="entry name" value="thiB"/>
    <property type="match status" value="1"/>
</dbReference>
<comment type="caution">
    <text evidence="7">The sequence shown here is derived from an EMBL/GenBank/DDBJ whole genome shotgun (WGS) entry which is preliminary data.</text>
</comment>
<dbReference type="SUPFAM" id="SSF53850">
    <property type="entry name" value="Periplasmic binding protein-like II"/>
    <property type="match status" value="1"/>
</dbReference>
<keyword evidence="4 6" id="KW-0732">Signal</keyword>
<reference evidence="7 8" key="1">
    <citation type="submission" date="2019-03" db="EMBL/GenBank/DDBJ databases">
        <title>Genomic Encyclopedia of Type Strains, Phase IV (KMG-IV): sequencing the most valuable type-strain genomes for metagenomic binning, comparative biology and taxonomic classification.</title>
        <authorList>
            <person name="Goeker M."/>
        </authorList>
    </citation>
    <scope>NUCLEOTIDE SEQUENCE [LARGE SCALE GENOMIC DNA]</scope>
    <source>
        <strain evidence="7 8">DSM 15534</strain>
    </source>
</reference>
<feature type="chain" id="PRO_5020437047" evidence="6">
    <location>
        <begin position="22"/>
        <end position="334"/>
    </location>
</feature>
<dbReference type="PANTHER" id="PTHR30006:SF3">
    <property type="entry name" value="THIAMINE-BINDING PERIPLASMIC PROTEIN"/>
    <property type="match status" value="1"/>
</dbReference>
<comment type="similarity">
    <text evidence="2">Belongs to the bacterial solute-binding protein 1 family.</text>
</comment>
<dbReference type="Gene3D" id="3.40.190.10">
    <property type="entry name" value="Periplasmic binding protein-like II"/>
    <property type="match status" value="2"/>
</dbReference>
<evidence type="ECO:0000256" key="2">
    <source>
        <dbReference type="ARBA" id="ARBA00008520"/>
    </source>
</evidence>
<evidence type="ECO:0000256" key="5">
    <source>
        <dbReference type="ARBA" id="ARBA00022764"/>
    </source>
</evidence>
<dbReference type="GO" id="GO:0030975">
    <property type="term" value="F:thiamine binding"/>
    <property type="evidence" value="ECO:0007669"/>
    <property type="project" value="InterPro"/>
</dbReference>
<protein>
    <submittedName>
        <fullName evidence="7">Thiamine transport system substrate-binding protein</fullName>
    </submittedName>
</protein>
<dbReference type="Pfam" id="PF13531">
    <property type="entry name" value="SBP_bac_11"/>
    <property type="match status" value="1"/>
</dbReference>
<dbReference type="RefSeq" id="WP_132691347.1">
    <property type="nucleotide sequence ID" value="NZ_SMFT01000004.1"/>
</dbReference>
<gene>
    <name evidence="7" type="ORF">EV694_1649</name>
</gene>
<sequence length="334" mass="37693">MKKLKTLLLSTALAVSPNLLAKTTPVTIYAEEFFSADWGPAPVVKAQFEQKYPQCQANIVPFDSRTTLLNRVRLEGKNTQADVVIGLDNFQLEPAEKSGLFVANQVDLNQLSLPIPWQNHTFLPYDFGQYAFIYDKTKLTNPPQSLAELIERQDLKVIYQDPRTSSIGRGLLVWLNLLYPEEQIPQRWQQLASHTVTVGKGWTETYGAFLKGEADLVMSHNTSPIYHLLQENKDQYAATEFSDPVLLQVEMAAKTIKGKDNLCAEHFLGFLLSPEAQQEISRKNVMLSVIDAKVDPLFDQLKAKQLNTKTLDSSTVSAEQIKQWINVWQAALIK</sequence>
<accession>A0A4R1FPM9</accession>
<dbReference type="Proteomes" id="UP000294702">
    <property type="component" value="Unassembled WGS sequence"/>
</dbReference>
<proteinExistence type="inferred from homology"/>
<dbReference type="NCBIfam" id="TIGR01254">
    <property type="entry name" value="sfuA"/>
    <property type="match status" value="1"/>
</dbReference>
<evidence type="ECO:0000313" key="8">
    <source>
        <dbReference type="Proteomes" id="UP000294702"/>
    </source>
</evidence>
<dbReference type="PANTHER" id="PTHR30006">
    <property type="entry name" value="THIAMINE-BINDING PERIPLASMIC PROTEIN-RELATED"/>
    <property type="match status" value="1"/>
</dbReference>
<dbReference type="InterPro" id="IPR005948">
    <property type="entry name" value="ThiB-like"/>
</dbReference>
<evidence type="ECO:0000256" key="4">
    <source>
        <dbReference type="ARBA" id="ARBA00022729"/>
    </source>
</evidence>
<evidence type="ECO:0000313" key="7">
    <source>
        <dbReference type="EMBL" id="TCJ96100.1"/>
    </source>
</evidence>
<dbReference type="GO" id="GO:0030288">
    <property type="term" value="C:outer membrane-bounded periplasmic space"/>
    <property type="evidence" value="ECO:0007669"/>
    <property type="project" value="InterPro"/>
</dbReference>
<keyword evidence="5" id="KW-0574">Periplasm</keyword>
<dbReference type="EMBL" id="SMFT01000004">
    <property type="protein sequence ID" value="TCJ96100.1"/>
    <property type="molecule type" value="Genomic_DNA"/>
</dbReference>
<dbReference type="GO" id="GO:0015888">
    <property type="term" value="P:thiamine transport"/>
    <property type="evidence" value="ECO:0007669"/>
    <property type="project" value="InterPro"/>
</dbReference>
<dbReference type="InterPro" id="IPR005967">
    <property type="entry name" value="ThiB"/>
</dbReference>
<feature type="signal peptide" evidence="6">
    <location>
        <begin position="1"/>
        <end position="21"/>
    </location>
</feature>
<dbReference type="OrthoDB" id="8013425at2"/>
<keyword evidence="3" id="KW-0813">Transport</keyword>
<dbReference type="GO" id="GO:0030976">
    <property type="term" value="F:thiamine pyrophosphate binding"/>
    <property type="evidence" value="ECO:0007669"/>
    <property type="project" value="TreeGrafter"/>
</dbReference>
<name>A0A4R1FPM9_9PAST</name>
<evidence type="ECO:0000256" key="3">
    <source>
        <dbReference type="ARBA" id="ARBA00022448"/>
    </source>
</evidence>
<evidence type="ECO:0000256" key="1">
    <source>
        <dbReference type="ARBA" id="ARBA00004418"/>
    </source>
</evidence>
<dbReference type="AlphaFoldDB" id="A0A4R1FPM9"/>
<organism evidence="7 8">
    <name type="scientific">Volucribacter psittacicida</name>
    <dbReference type="NCBI Taxonomy" id="203482"/>
    <lineage>
        <taxon>Bacteria</taxon>
        <taxon>Pseudomonadati</taxon>
        <taxon>Pseudomonadota</taxon>
        <taxon>Gammaproteobacteria</taxon>
        <taxon>Pasteurellales</taxon>
        <taxon>Pasteurellaceae</taxon>
        <taxon>Volucribacter</taxon>
    </lineage>
</organism>
<evidence type="ECO:0000256" key="6">
    <source>
        <dbReference type="SAM" id="SignalP"/>
    </source>
</evidence>